<reference evidence="2 3" key="1">
    <citation type="submission" date="2016-02" db="EMBL/GenBank/DDBJ databases">
        <authorList>
            <consortium name="Pathogen Informatics"/>
        </authorList>
    </citation>
    <scope>NUCLEOTIDE SEQUENCE [LARGE SCALE GENOMIC DNA]</scope>
    <source>
        <strain evidence="2 3">LSS54</strain>
    </source>
</reference>
<keyword evidence="1" id="KW-0732">Signal</keyword>
<name>A0A0Z8FQ92_STRSU</name>
<proteinExistence type="predicted"/>
<protein>
    <submittedName>
        <fullName evidence="2">Restriction endonuclease SsuRB</fullName>
    </submittedName>
</protein>
<organism evidence="2 3">
    <name type="scientific">Streptococcus suis</name>
    <dbReference type="NCBI Taxonomy" id="1307"/>
    <lineage>
        <taxon>Bacteria</taxon>
        <taxon>Bacillati</taxon>
        <taxon>Bacillota</taxon>
        <taxon>Bacilli</taxon>
        <taxon>Lactobacillales</taxon>
        <taxon>Streptococcaceae</taxon>
        <taxon>Streptococcus</taxon>
    </lineage>
</organism>
<sequence length="291" mass="32722">MKKRSFLIFACGILVTSVALTACSSNQSNSSQTQNANENVQSAEEVKPIGFIELANENTERIWFVADEIAKDENITGLYVIKNGKATYYHLSTYTANSDVENGPRRSDEYLTFSDIKDLSNKEIIEKSKKLDKEAYDSYFQSFSDIVDTALQEWPSEETGEYKIYIPALETIKSSLSSLQGDSAYKVYRKRVTEQPLIASVTTDDTGNSIVNEEIVLPIFLKYTADFLDSKSLEPDYETITLEIDASTFNIGDIYDSTYVAFGDSPLITRDMPEKSYPYLDILGTKNVVEE</sequence>
<dbReference type="Proteomes" id="UP000073494">
    <property type="component" value="Unassembled WGS sequence"/>
</dbReference>
<keyword evidence="2" id="KW-0540">Nuclease</keyword>
<feature type="signal peptide" evidence="1">
    <location>
        <begin position="1"/>
        <end position="21"/>
    </location>
</feature>
<evidence type="ECO:0000313" key="3">
    <source>
        <dbReference type="Proteomes" id="UP000073494"/>
    </source>
</evidence>
<dbReference type="PROSITE" id="PS51257">
    <property type="entry name" value="PROKAR_LIPOPROTEIN"/>
    <property type="match status" value="1"/>
</dbReference>
<dbReference type="GO" id="GO:0004519">
    <property type="term" value="F:endonuclease activity"/>
    <property type="evidence" value="ECO:0007669"/>
    <property type="project" value="UniProtKB-KW"/>
</dbReference>
<accession>A0A0Z8FQ92</accession>
<dbReference type="AlphaFoldDB" id="A0A0Z8FQ92"/>
<feature type="chain" id="PRO_5039463883" evidence="1">
    <location>
        <begin position="22"/>
        <end position="291"/>
    </location>
</feature>
<keyword evidence="2" id="KW-0255">Endonuclease</keyword>
<dbReference type="RefSeq" id="WP_044774442.1">
    <property type="nucleotide sequence ID" value="NZ_CEFG01000044.1"/>
</dbReference>
<evidence type="ECO:0000256" key="1">
    <source>
        <dbReference type="SAM" id="SignalP"/>
    </source>
</evidence>
<dbReference type="EMBL" id="FIHD01000011">
    <property type="protein sequence ID" value="CYU84310.1"/>
    <property type="molecule type" value="Genomic_DNA"/>
</dbReference>
<keyword evidence="2" id="KW-0378">Hydrolase</keyword>
<evidence type="ECO:0000313" key="2">
    <source>
        <dbReference type="EMBL" id="CYU84310.1"/>
    </source>
</evidence>
<gene>
    <name evidence="2" type="primary">ssuRB</name>
    <name evidence="2" type="ORF">ERS132416_00806</name>
</gene>